<sequence length="169" mass="17734">MEHISDALNLSSLCKMTGPGTGGEREGGSSTAVERRHSFALREGSGPGTGGFSTVVESRRRRCVWDEGGSSTVLGRAGHEREGGEGGGFVGEGGRREGGGFGPLGCGVFDEVFAGPGTGGSRARRGRGRSDCWRKEGGENQEGFGILNAWGVTMLFIQRREMNPKNPTV</sequence>
<proteinExistence type="predicted"/>
<dbReference type="EMBL" id="CM007389">
    <property type="protein sequence ID" value="ONK58657.1"/>
    <property type="molecule type" value="Genomic_DNA"/>
</dbReference>
<dbReference type="AlphaFoldDB" id="A0A5P1EB21"/>
<gene>
    <name evidence="2" type="ORF">A4U43_C09F15330</name>
</gene>
<protein>
    <submittedName>
        <fullName evidence="2">Uncharacterized protein</fullName>
    </submittedName>
</protein>
<feature type="region of interest" description="Disordered" evidence="1">
    <location>
        <begin position="74"/>
        <end position="93"/>
    </location>
</feature>
<evidence type="ECO:0000313" key="3">
    <source>
        <dbReference type="Proteomes" id="UP000243459"/>
    </source>
</evidence>
<feature type="compositionally biased region" description="Basic and acidic residues" evidence="1">
    <location>
        <begin position="23"/>
        <end position="34"/>
    </location>
</feature>
<keyword evidence="3" id="KW-1185">Reference proteome</keyword>
<feature type="region of interest" description="Disordered" evidence="1">
    <location>
        <begin position="1"/>
        <end position="34"/>
    </location>
</feature>
<name>A0A5P1EB21_ASPOF</name>
<reference evidence="3" key="1">
    <citation type="journal article" date="2017" name="Nat. Commun.">
        <title>The asparagus genome sheds light on the origin and evolution of a young Y chromosome.</title>
        <authorList>
            <person name="Harkess A."/>
            <person name="Zhou J."/>
            <person name="Xu C."/>
            <person name="Bowers J.E."/>
            <person name="Van der Hulst R."/>
            <person name="Ayyampalayam S."/>
            <person name="Mercati F."/>
            <person name="Riccardi P."/>
            <person name="McKain M.R."/>
            <person name="Kakrana A."/>
            <person name="Tang H."/>
            <person name="Ray J."/>
            <person name="Groenendijk J."/>
            <person name="Arikit S."/>
            <person name="Mathioni S.M."/>
            <person name="Nakano M."/>
            <person name="Shan H."/>
            <person name="Telgmann-Rauber A."/>
            <person name="Kanno A."/>
            <person name="Yue Z."/>
            <person name="Chen H."/>
            <person name="Li W."/>
            <person name="Chen Y."/>
            <person name="Xu X."/>
            <person name="Zhang Y."/>
            <person name="Luo S."/>
            <person name="Chen H."/>
            <person name="Gao J."/>
            <person name="Mao Z."/>
            <person name="Pires J.C."/>
            <person name="Luo M."/>
            <person name="Kudrna D."/>
            <person name="Wing R.A."/>
            <person name="Meyers B.C."/>
            <person name="Yi K."/>
            <person name="Kong H."/>
            <person name="Lavrijsen P."/>
            <person name="Sunseri F."/>
            <person name="Falavigna A."/>
            <person name="Ye Y."/>
            <person name="Leebens-Mack J.H."/>
            <person name="Chen G."/>
        </authorList>
    </citation>
    <scope>NUCLEOTIDE SEQUENCE [LARGE SCALE GENOMIC DNA]</scope>
    <source>
        <strain evidence="3">cv. DH0086</strain>
    </source>
</reference>
<evidence type="ECO:0000313" key="2">
    <source>
        <dbReference type="EMBL" id="ONK58657.1"/>
    </source>
</evidence>
<evidence type="ECO:0000256" key="1">
    <source>
        <dbReference type="SAM" id="MobiDB-lite"/>
    </source>
</evidence>
<feature type="compositionally biased region" description="Basic and acidic residues" evidence="1">
    <location>
        <begin position="128"/>
        <end position="137"/>
    </location>
</feature>
<dbReference type="Gramene" id="ONK58657">
    <property type="protein sequence ID" value="ONK58657"/>
    <property type="gene ID" value="A4U43_C09F15330"/>
</dbReference>
<organism evidence="2 3">
    <name type="scientific">Asparagus officinalis</name>
    <name type="common">Garden asparagus</name>
    <dbReference type="NCBI Taxonomy" id="4686"/>
    <lineage>
        <taxon>Eukaryota</taxon>
        <taxon>Viridiplantae</taxon>
        <taxon>Streptophyta</taxon>
        <taxon>Embryophyta</taxon>
        <taxon>Tracheophyta</taxon>
        <taxon>Spermatophyta</taxon>
        <taxon>Magnoliopsida</taxon>
        <taxon>Liliopsida</taxon>
        <taxon>Asparagales</taxon>
        <taxon>Asparagaceae</taxon>
        <taxon>Asparagoideae</taxon>
        <taxon>Asparagus</taxon>
    </lineage>
</organism>
<accession>A0A5P1EB21</accession>
<dbReference type="Proteomes" id="UP000243459">
    <property type="component" value="Chromosome 9"/>
</dbReference>
<feature type="region of interest" description="Disordered" evidence="1">
    <location>
        <begin position="115"/>
        <end position="137"/>
    </location>
</feature>